<dbReference type="GO" id="GO:0005615">
    <property type="term" value="C:extracellular space"/>
    <property type="evidence" value="ECO:0007669"/>
    <property type="project" value="TreeGrafter"/>
</dbReference>
<proteinExistence type="predicted"/>
<dbReference type="PANTHER" id="PTHR10340:SF27">
    <property type="entry name" value="ACL091CP"/>
    <property type="match status" value="1"/>
</dbReference>
<evidence type="ECO:0000259" key="3">
    <source>
        <dbReference type="Pfam" id="PF00149"/>
    </source>
</evidence>
<evidence type="ECO:0000313" key="5">
    <source>
        <dbReference type="Proteomes" id="UP001215598"/>
    </source>
</evidence>
<dbReference type="GO" id="GO:0008081">
    <property type="term" value="F:phosphoric diester hydrolase activity"/>
    <property type="evidence" value="ECO:0007669"/>
    <property type="project" value="TreeGrafter"/>
</dbReference>
<name>A0AAD7J5B7_9AGAR</name>
<dbReference type="Proteomes" id="UP001215598">
    <property type="component" value="Unassembled WGS sequence"/>
</dbReference>
<protein>
    <submittedName>
        <fullName evidence="4">Sphingomyelin phosphodiesterase</fullName>
    </submittedName>
</protein>
<evidence type="ECO:0000256" key="2">
    <source>
        <dbReference type="ARBA" id="ARBA00023180"/>
    </source>
</evidence>
<dbReference type="InterPro" id="IPR029052">
    <property type="entry name" value="Metallo-depent_PP-like"/>
</dbReference>
<dbReference type="Pfam" id="PF00149">
    <property type="entry name" value="Metallophos"/>
    <property type="match status" value="1"/>
</dbReference>
<dbReference type="CDD" id="cd00842">
    <property type="entry name" value="MPP_ASMase"/>
    <property type="match status" value="1"/>
</dbReference>
<organism evidence="4 5">
    <name type="scientific">Mycena metata</name>
    <dbReference type="NCBI Taxonomy" id="1033252"/>
    <lineage>
        <taxon>Eukaryota</taxon>
        <taxon>Fungi</taxon>
        <taxon>Dikarya</taxon>
        <taxon>Basidiomycota</taxon>
        <taxon>Agaricomycotina</taxon>
        <taxon>Agaricomycetes</taxon>
        <taxon>Agaricomycetidae</taxon>
        <taxon>Agaricales</taxon>
        <taxon>Marasmiineae</taxon>
        <taxon>Mycenaceae</taxon>
        <taxon>Mycena</taxon>
    </lineage>
</organism>
<accession>A0AAD7J5B7</accession>
<gene>
    <name evidence="4" type="ORF">B0H16DRAFT_1662416</name>
</gene>
<dbReference type="SUPFAM" id="SSF56300">
    <property type="entry name" value="Metallo-dependent phosphatases"/>
    <property type="match status" value="1"/>
</dbReference>
<evidence type="ECO:0000256" key="1">
    <source>
        <dbReference type="ARBA" id="ARBA00022801"/>
    </source>
</evidence>
<dbReference type="InterPro" id="IPR041805">
    <property type="entry name" value="ASMase/PPN1_MPP"/>
</dbReference>
<reference evidence="4" key="1">
    <citation type="submission" date="2023-03" db="EMBL/GenBank/DDBJ databases">
        <title>Massive genome expansion in bonnet fungi (Mycena s.s.) driven by repeated elements and novel gene families across ecological guilds.</title>
        <authorList>
            <consortium name="Lawrence Berkeley National Laboratory"/>
            <person name="Harder C.B."/>
            <person name="Miyauchi S."/>
            <person name="Viragh M."/>
            <person name="Kuo A."/>
            <person name="Thoen E."/>
            <person name="Andreopoulos B."/>
            <person name="Lu D."/>
            <person name="Skrede I."/>
            <person name="Drula E."/>
            <person name="Henrissat B."/>
            <person name="Morin E."/>
            <person name="Kohler A."/>
            <person name="Barry K."/>
            <person name="LaButti K."/>
            <person name="Morin E."/>
            <person name="Salamov A."/>
            <person name="Lipzen A."/>
            <person name="Mereny Z."/>
            <person name="Hegedus B."/>
            <person name="Baldrian P."/>
            <person name="Stursova M."/>
            <person name="Weitz H."/>
            <person name="Taylor A."/>
            <person name="Grigoriev I.V."/>
            <person name="Nagy L.G."/>
            <person name="Martin F."/>
            <person name="Kauserud H."/>
        </authorList>
    </citation>
    <scope>NUCLEOTIDE SEQUENCE</scope>
    <source>
        <strain evidence="4">CBHHK182m</strain>
    </source>
</reference>
<sequence>MHLTSLRLTIPSTLIQAVGYLDIPALITLELLYFDSPTPWSQPAVFSHLALGNVRRLTLRARHVLHFAEFCTLFRCTPGVTELKLHLPENASLDALRVHSSSTELLLPQLETLCIHDAPNFSRRATSAASAPSAFTAPGAFPTSLFTKYYNDPKQTASQVQPVIKDPVETGVTYKLALTSPDTIPTNDTTDPHPLPPVASSSLLLQQAIAQIISISTNPVFAGNTCAQCQAGLEVAKFLALAAPEQGPSLAVELCFHFKFSSTCGTSFSRLALGSVITQVIANANVGGYDGQPKPNPLPAPKKPSGQRLKVLHLSDFHLDPRYSTGAEANCTTGLCCRKGGFNSASPNVTLSPAPRFGAYTCDTPMALGAAAVQAIPVLTGTEGTGFSFTVYTGDLVSHDPDNQLSRQYTLLYDLFKQTLGSGPVYAVLGNHDSYNQAQDAHHALGGELASQFSWNYDHLAALWQHEAWLPESAVALARAHYSAYMVQRQDGLRIVSLNTDMSVFRANYFNYINLDTPDNSGMLRFLTDELQDAEDAGDRVWIIGHVLSGWDGSNRAVDRFSPHVVANVFFGHTHEDQASIFYANNATTQSAETAQTMAWMGPSITPGTNLNSGFRMYEVDSSTFDIIDAYTWRADVNSFPSLDAQVEFGPTYSFEYSTRDTYGPSVPGWGASDPLNATWWHLVTEAMETNSSLVTTFNELQGKGSVRVPPCTGDCITAKICYIRSASAPIAKQNCIQGFGSVQ</sequence>
<keyword evidence="5" id="KW-1185">Reference proteome</keyword>
<dbReference type="Gene3D" id="3.60.21.10">
    <property type="match status" value="1"/>
</dbReference>
<dbReference type="EMBL" id="JARKIB010000044">
    <property type="protein sequence ID" value="KAJ7757507.1"/>
    <property type="molecule type" value="Genomic_DNA"/>
</dbReference>
<dbReference type="InterPro" id="IPR004843">
    <property type="entry name" value="Calcineurin-like_PHP"/>
</dbReference>
<dbReference type="PANTHER" id="PTHR10340">
    <property type="entry name" value="SPHINGOMYELIN PHOSPHODIESTERASE"/>
    <property type="match status" value="1"/>
</dbReference>
<keyword evidence="2" id="KW-0325">Glycoprotein</keyword>
<feature type="domain" description="Calcineurin-like phosphoesterase" evidence="3">
    <location>
        <begin position="310"/>
        <end position="576"/>
    </location>
</feature>
<comment type="caution">
    <text evidence="4">The sequence shown here is derived from an EMBL/GenBank/DDBJ whole genome shotgun (WGS) entry which is preliminary data.</text>
</comment>
<evidence type="ECO:0000313" key="4">
    <source>
        <dbReference type="EMBL" id="KAJ7757507.1"/>
    </source>
</evidence>
<keyword evidence="1" id="KW-0378">Hydrolase</keyword>
<dbReference type="AlphaFoldDB" id="A0AAD7J5B7"/>